<proteinExistence type="predicted"/>
<dbReference type="AlphaFoldDB" id="D3PVD7"/>
<dbReference type="RefSeq" id="WP_013016761.1">
    <property type="nucleotide sequence ID" value="NC_013947.1"/>
</dbReference>
<dbReference type="HOGENOM" id="CLU_1926278_0_0_11"/>
<name>D3PVD7_STANL</name>
<gene>
    <name evidence="1" type="ordered locus">Snas_1486</name>
</gene>
<dbReference type="Proteomes" id="UP000000844">
    <property type="component" value="Chromosome"/>
</dbReference>
<protein>
    <submittedName>
        <fullName evidence="1">Uncharacterized protein</fullName>
    </submittedName>
</protein>
<sequence length="139" mass="15191">MTDISLDKDELREFVDLMHATAREMRQIRQAQATGYAQADGNPTAAYRNGVKMTLGSVNYAHSGRLAGEIIADRIAETLEFVQSVEEGTQAMGDFVDRVLTELGAEDSIAATELARIGNDFLPPMRRRGRPSDSDTEGA</sequence>
<keyword evidence="2" id="KW-1185">Reference proteome</keyword>
<reference evidence="1 2" key="1">
    <citation type="journal article" date="2009" name="Stand. Genomic Sci.">
        <title>Complete genome sequence of Stackebrandtia nassauensis type strain (LLR-40K-21).</title>
        <authorList>
            <person name="Munk C."/>
            <person name="Lapidus A."/>
            <person name="Copeland A."/>
            <person name="Jando M."/>
            <person name="Mayilraj S."/>
            <person name="Glavina Del Rio T."/>
            <person name="Nolan M."/>
            <person name="Chen F."/>
            <person name="Lucas S."/>
            <person name="Tice H."/>
            <person name="Cheng J.F."/>
            <person name="Han C."/>
            <person name="Detter J.C."/>
            <person name="Bruce D."/>
            <person name="Goodwin L."/>
            <person name="Chain P."/>
            <person name="Pitluck S."/>
            <person name="Goker M."/>
            <person name="Ovchinikova G."/>
            <person name="Pati A."/>
            <person name="Ivanova N."/>
            <person name="Mavromatis K."/>
            <person name="Chen A."/>
            <person name="Palaniappan K."/>
            <person name="Land M."/>
            <person name="Hauser L."/>
            <person name="Chang Y.J."/>
            <person name="Jeffries C.D."/>
            <person name="Bristow J."/>
            <person name="Eisen J.A."/>
            <person name="Markowitz V."/>
            <person name="Hugenholtz P."/>
            <person name="Kyrpides N.C."/>
            <person name="Klenk H.P."/>
        </authorList>
    </citation>
    <scope>NUCLEOTIDE SEQUENCE [LARGE SCALE GENOMIC DNA]</scope>
    <source>
        <strain evidence="2">DSM 44728 / CIP 108903 / NRRL B-16338 / NBRC 102104 / LLR-40K-21</strain>
    </source>
</reference>
<accession>D3PVD7</accession>
<dbReference type="EMBL" id="CP001778">
    <property type="protein sequence ID" value="ADD41190.1"/>
    <property type="molecule type" value="Genomic_DNA"/>
</dbReference>
<dbReference type="STRING" id="446470.Snas_1486"/>
<evidence type="ECO:0000313" key="1">
    <source>
        <dbReference type="EMBL" id="ADD41190.1"/>
    </source>
</evidence>
<organism evidence="1 2">
    <name type="scientific">Stackebrandtia nassauensis (strain DSM 44728 / CIP 108903 / NRRL B-16338 / NBRC 102104 / LLR-40K-21)</name>
    <dbReference type="NCBI Taxonomy" id="446470"/>
    <lineage>
        <taxon>Bacteria</taxon>
        <taxon>Bacillati</taxon>
        <taxon>Actinomycetota</taxon>
        <taxon>Actinomycetes</taxon>
        <taxon>Glycomycetales</taxon>
        <taxon>Glycomycetaceae</taxon>
        <taxon>Stackebrandtia</taxon>
    </lineage>
</organism>
<dbReference type="KEGG" id="sna:Snas_1486"/>
<evidence type="ECO:0000313" key="2">
    <source>
        <dbReference type="Proteomes" id="UP000000844"/>
    </source>
</evidence>